<gene>
    <name evidence="4" type="primary">MALRD1</name>
    <name evidence="4" type="ORF">BLAG_LOCUS1358</name>
</gene>
<dbReference type="Pfam" id="PF00629">
    <property type="entry name" value="MAM"/>
    <property type="match status" value="2"/>
</dbReference>
<dbReference type="OrthoDB" id="412155at2759"/>
<accession>A0A8J9YKR8</accession>
<feature type="domain" description="MAM" evidence="3">
    <location>
        <begin position="200"/>
        <end position="368"/>
    </location>
</feature>
<proteinExistence type="predicted"/>
<keyword evidence="2" id="KW-0732">Signal</keyword>
<name>A0A8J9YKR8_BRALA</name>
<dbReference type="Gene3D" id="2.60.120.200">
    <property type="match status" value="2"/>
</dbReference>
<dbReference type="InterPro" id="IPR051560">
    <property type="entry name" value="MAM_domain-containing"/>
</dbReference>
<keyword evidence="1" id="KW-0677">Repeat</keyword>
<dbReference type="PROSITE" id="PS50060">
    <property type="entry name" value="MAM_2"/>
    <property type="match status" value="2"/>
</dbReference>
<evidence type="ECO:0000313" key="4">
    <source>
        <dbReference type="EMBL" id="CAH1231916.1"/>
    </source>
</evidence>
<dbReference type="PANTHER" id="PTHR23282:SF146">
    <property type="entry name" value="RT07201P-RELATED"/>
    <property type="match status" value="1"/>
</dbReference>
<evidence type="ECO:0000256" key="2">
    <source>
        <dbReference type="SAM" id="SignalP"/>
    </source>
</evidence>
<dbReference type="EMBL" id="OV696686">
    <property type="protein sequence ID" value="CAH1231916.1"/>
    <property type="molecule type" value="Genomic_DNA"/>
</dbReference>
<organism evidence="4 5">
    <name type="scientific">Branchiostoma lanceolatum</name>
    <name type="common">Common lancelet</name>
    <name type="synonym">Amphioxus lanceolatum</name>
    <dbReference type="NCBI Taxonomy" id="7740"/>
    <lineage>
        <taxon>Eukaryota</taxon>
        <taxon>Metazoa</taxon>
        <taxon>Chordata</taxon>
        <taxon>Cephalochordata</taxon>
        <taxon>Leptocardii</taxon>
        <taxon>Amphioxiformes</taxon>
        <taxon>Branchiostomatidae</taxon>
        <taxon>Branchiostoma</taxon>
    </lineage>
</organism>
<dbReference type="CDD" id="cd06263">
    <property type="entry name" value="MAM"/>
    <property type="match status" value="2"/>
</dbReference>
<dbReference type="SUPFAM" id="SSF49899">
    <property type="entry name" value="Concanavalin A-like lectins/glucanases"/>
    <property type="match status" value="2"/>
</dbReference>
<dbReference type="AlphaFoldDB" id="A0A8J9YKR8"/>
<feature type="signal peptide" evidence="2">
    <location>
        <begin position="1"/>
        <end position="22"/>
    </location>
</feature>
<sequence>MDSFVAVCAFILIVQHLPTGECTTWSCDFETSDLCGYTQDTTDDLDWTRHSGGSPTPNTGPLVDHTLGTGHYMYLETSTGSPGEVARLVSAPLPASSTPYCLRFYFHMFGTSIGTLNVYIRKQGILGTPVWTLTGNQGNVWTFAHAQLDGRNSFNVIFEAVRGNSFRGDIALDDVTVSDECAPIATTVLPTTTPYHLSSPSCTFELSSICGYRQDIHDSAEWTWHQGQTGTSNTGPGFDHTLGTAQGHYMYFEASSIDPGVTARLLSPTLPIIPLSSSQTSYCLKFWYHMYGLHIGTLIVKRIESGGSEVSLWSLSDEQGNFWQQGQLPFDGTTEYAVVFEAVRGSSYRGDIAIDDVDVIQYSGQCEFIPASAMVPLPSTSSTMTTQSPITSAYFSTSGTLPEATTADQTSAAMDTARKNNSRAAVFSNANRNIIDNRHHRNWDIVNIRTSPSVCSPCNCTSHTTYYQIPQYKCLPLYVRDTSCSNDIRETVHSNASRNIIDNRYHHDWDIVNNHTYPSCYNCNCTSHTTHHDHAIVKCPPFNERDTARCNNRATVYINVDRNTIGHYHHRNWVIFDNWCHDWRETTTNNANVHSNANRSVIENRHHHNRVIVDDRQASDIINFKCDCAARCGDRWNNSKVG</sequence>
<evidence type="ECO:0000256" key="1">
    <source>
        <dbReference type="ARBA" id="ARBA00022737"/>
    </source>
</evidence>
<dbReference type="GO" id="GO:0016020">
    <property type="term" value="C:membrane"/>
    <property type="evidence" value="ECO:0007669"/>
    <property type="project" value="InterPro"/>
</dbReference>
<dbReference type="PRINTS" id="PR00020">
    <property type="entry name" value="MAMDOMAIN"/>
</dbReference>
<dbReference type="FunFam" id="2.60.120.200:FF:000128">
    <property type="entry name" value="enteropeptidase isoform X2"/>
    <property type="match status" value="1"/>
</dbReference>
<dbReference type="PANTHER" id="PTHR23282">
    <property type="entry name" value="APICAL ENDOSOMAL GLYCOPROTEIN PRECURSOR"/>
    <property type="match status" value="1"/>
</dbReference>
<evidence type="ECO:0000259" key="3">
    <source>
        <dbReference type="PROSITE" id="PS50060"/>
    </source>
</evidence>
<dbReference type="Proteomes" id="UP000838412">
    <property type="component" value="Chromosome 1"/>
</dbReference>
<feature type="domain" description="MAM" evidence="3">
    <location>
        <begin position="25"/>
        <end position="183"/>
    </location>
</feature>
<dbReference type="SMART" id="SM00137">
    <property type="entry name" value="MAM"/>
    <property type="match status" value="2"/>
</dbReference>
<dbReference type="InterPro" id="IPR000998">
    <property type="entry name" value="MAM_dom"/>
</dbReference>
<evidence type="ECO:0000313" key="5">
    <source>
        <dbReference type="Proteomes" id="UP000838412"/>
    </source>
</evidence>
<keyword evidence="5" id="KW-1185">Reference proteome</keyword>
<dbReference type="InterPro" id="IPR013320">
    <property type="entry name" value="ConA-like_dom_sf"/>
</dbReference>
<dbReference type="PROSITE" id="PS00740">
    <property type="entry name" value="MAM_1"/>
    <property type="match status" value="1"/>
</dbReference>
<protein>
    <submittedName>
        <fullName evidence="4">MALRD1 protein</fullName>
    </submittedName>
</protein>
<reference evidence="4" key="1">
    <citation type="submission" date="2022-01" db="EMBL/GenBank/DDBJ databases">
        <authorList>
            <person name="Braso-Vives M."/>
        </authorList>
    </citation>
    <scope>NUCLEOTIDE SEQUENCE</scope>
</reference>
<feature type="chain" id="PRO_5035447233" evidence="2">
    <location>
        <begin position="23"/>
        <end position="642"/>
    </location>
</feature>